<reference evidence="4 5" key="1">
    <citation type="submission" date="2016-10" db="EMBL/GenBank/DDBJ databases">
        <authorList>
            <person name="de Groot N.N."/>
        </authorList>
    </citation>
    <scope>NUCLEOTIDE SEQUENCE [LARGE SCALE GENOMIC DNA]</scope>
    <source>
        <strain evidence="4 5">IBRC-M 10445</strain>
    </source>
</reference>
<dbReference type="PANTHER" id="PTHR44591:SF3">
    <property type="entry name" value="RESPONSE REGULATORY DOMAIN-CONTAINING PROTEIN"/>
    <property type="match status" value="1"/>
</dbReference>
<keyword evidence="5" id="KW-1185">Reference proteome</keyword>
<dbReference type="RefSeq" id="WP_091700994.1">
    <property type="nucleotide sequence ID" value="NZ_BMYN01000002.1"/>
</dbReference>
<feature type="modified residue" description="4-aspartylphosphate" evidence="2">
    <location>
        <position position="58"/>
    </location>
</feature>
<dbReference type="InterPro" id="IPR001789">
    <property type="entry name" value="Sig_transdc_resp-reg_receiver"/>
</dbReference>
<dbReference type="SMART" id="SM00448">
    <property type="entry name" value="REC"/>
    <property type="match status" value="1"/>
</dbReference>
<organism evidence="4 5">
    <name type="scientific">Marinobacter persicus</name>
    <dbReference type="NCBI Taxonomy" id="930118"/>
    <lineage>
        <taxon>Bacteria</taxon>
        <taxon>Pseudomonadati</taxon>
        <taxon>Pseudomonadota</taxon>
        <taxon>Gammaproteobacteria</taxon>
        <taxon>Pseudomonadales</taxon>
        <taxon>Marinobacteraceae</taxon>
        <taxon>Marinobacter</taxon>
    </lineage>
</organism>
<dbReference type="PANTHER" id="PTHR44591">
    <property type="entry name" value="STRESS RESPONSE REGULATOR PROTEIN 1"/>
    <property type="match status" value="1"/>
</dbReference>
<accession>A0A1I3QJH6</accession>
<keyword evidence="1 2" id="KW-0597">Phosphoprotein</keyword>
<dbReference type="Pfam" id="PF00072">
    <property type="entry name" value="Response_reg"/>
    <property type="match status" value="1"/>
</dbReference>
<evidence type="ECO:0000256" key="1">
    <source>
        <dbReference type="ARBA" id="ARBA00022553"/>
    </source>
</evidence>
<sequence>MASEALNRILYVEDDPDIRAVAELALVDVGGFETCLCESGQQALAQIDDFEPDLVLLDVMMPGMDGPQTLQALRNRPEGLKVPAVFMTARLQPSEVEEYRAMGAIGVIPKPFDPMTLGDQIRALVNCQPDANSLDLR</sequence>
<dbReference type="SUPFAM" id="SSF52172">
    <property type="entry name" value="CheY-like"/>
    <property type="match status" value="1"/>
</dbReference>
<dbReference type="InterPro" id="IPR011006">
    <property type="entry name" value="CheY-like_superfamily"/>
</dbReference>
<dbReference type="Gene3D" id="3.40.50.2300">
    <property type="match status" value="1"/>
</dbReference>
<evidence type="ECO:0000313" key="4">
    <source>
        <dbReference type="EMBL" id="SFJ33326.1"/>
    </source>
</evidence>
<evidence type="ECO:0000256" key="2">
    <source>
        <dbReference type="PROSITE-ProRule" id="PRU00169"/>
    </source>
</evidence>
<dbReference type="EMBL" id="FOSC01000002">
    <property type="protein sequence ID" value="SFJ33326.1"/>
    <property type="molecule type" value="Genomic_DNA"/>
</dbReference>
<dbReference type="InterPro" id="IPR050595">
    <property type="entry name" value="Bact_response_regulator"/>
</dbReference>
<name>A0A1I3QJH6_9GAMM</name>
<dbReference type="Proteomes" id="UP000199445">
    <property type="component" value="Unassembled WGS sequence"/>
</dbReference>
<protein>
    <submittedName>
        <fullName evidence="4">Response regulator receiver domain-containing protein</fullName>
    </submittedName>
</protein>
<dbReference type="GO" id="GO:0000160">
    <property type="term" value="P:phosphorelay signal transduction system"/>
    <property type="evidence" value="ECO:0007669"/>
    <property type="project" value="InterPro"/>
</dbReference>
<dbReference type="OrthoDB" id="9800897at2"/>
<dbReference type="AlphaFoldDB" id="A0A1I3QJH6"/>
<evidence type="ECO:0000259" key="3">
    <source>
        <dbReference type="PROSITE" id="PS50110"/>
    </source>
</evidence>
<feature type="domain" description="Response regulatory" evidence="3">
    <location>
        <begin position="8"/>
        <end position="125"/>
    </location>
</feature>
<dbReference type="PROSITE" id="PS50110">
    <property type="entry name" value="RESPONSE_REGULATORY"/>
    <property type="match status" value="1"/>
</dbReference>
<evidence type="ECO:0000313" key="5">
    <source>
        <dbReference type="Proteomes" id="UP000199445"/>
    </source>
</evidence>
<gene>
    <name evidence="4" type="ORF">SAMN05216429_1027</name>
</gene>
<proteinExistence type="predicted"/>